<dbReference type="Gene3D" id="1.10.287.130">
    <property type="match status" value="1"/>
</dbReference>
<evidence type="ECO:0000256" key="1">
    <source>
        <dbReference type="ARBA" id="ARBA00000085"/>
    </source>
</evidence>
<evidence type="ECO:0000259" key="8">
    <source>
        <dbReference type="PROSITE" id="PS50109"/>
    </source>
</evidence>
<dbReference type="Pfam" id="PF00512">
    <property type="entry name" value="HisKA"/>
    <property type="match status" value="1"/>
</dbReference>
<keyword evidence="4" id="KW-0808">Transferase</keyword>
<dbReference type="PANTHER" id="PTHR42878:SF15">
    <property type="entry name" value="BACTERIOPHYTOCHROME"/>
    <property type="match status" value="1"/>
</dbReference>
<dbReference type="RefSeq" id="WP_092993880.1">
    <property type="nucleotide sequence ID" value="NZ_FMWD01000003.1"/>
</dbReference>
<dbReference type="Pfam" id="PF02518">
    <property type="entry name" value="HATPase_c"/>
    <property type="match status" value="1"/>
</dbReference>
<dbReference type="InterPro" id="IPR050351">
    <property type="entry name" value="BphY/WalK/GraS-like"/>
</dbReference>
<dbReference type="InterPro" id="IPR003018">
    <property type="entry name" value="GAF"/>
</dbReference>
<dbReference type="SMART" id="SM00065">
    <property type="entry name" value="GAF"/>
    <property type="match status" value="1"/>
</dbReference>
<keyword evidence="6" id="KW-0175">Coiled coil</keyword>
<dbReference type="PROSITE" id="PS50109">
    <property type="entry name" value="HIS_KIN"/>
    <property type="match status" value="1"/>
</dbReference>
<protein>
    <recommendedName>
        <fullName evidence="2">histidine kinase</fullName>
        <ecNumber evidence="2">2.7.13.3</ecNumber>
    </recommendedName>
</protein>
<dbReference type="Pfam" id="PF01590">
    <property type="entry name" value="GAF"/>
    <property type="match status" value="1"/>
</dbReference>
<feature type="coiled-coil region" evidence="6">
    <location>
        <begin position="170"/>
        <end position="229"/>
    </location>
</feature>
<dbReference type="GO" id="GO:0030295">
    <property type="term" value="F:protein kinase activator activity"/>
    <property type="evidence" value="ECO:0007669"/>
    <property type="project" value="TreeGrafter"/>
</dbReference>
<keyword evidence="3" id="KW-0597">Phosphoprotein</keyword>
<keyword evidence="7" id="KW-1133">Transmembrane helix</keyword>
<feature type="transmembrane region" description="Helical" evidence="7">
    <location>
        <begin position="12"/>
        <end position="34"/>
    </location>
</feature>
<name>A0A1G5Q209_9GAMM</name>
<comment type="catalytic activity">
    <reaction evidence="1">
        <text>ATP + protein L-histidine = ADP + protein N-phospho-L-histidine.</text>
        <dbReference type="EC" id="2.7.13.3"/>
    </reaction>
</comment>
<evidence type="ECO:0000256" key="4">
    <source>
        <dbReference type="ARBA" id="ARBA00022679"/>
    </source>
</evidence>
<dbReference type="SUPFAM" id="SSF47384">
    <property type="entry name" value="Homodimeric domain of signal transducing histidine kinase"/>
    <property type="match status" value="1"/>
</dbReference>
<keyword evidence="7" id="KW-0472">Membrane</keyword>
<dbReference type="STRING" id="415747.SAMN03097708_01179"/>
<dbReference type="InterPro" id="IPR004358">
    <property type="entry name" value="Sig_transdc_His_kin-like_C"/>
</dbReference>
<evidence type="ECO:0000313" key="10">
    <source>
        <dbReference type="Proteomes" id="UP000199648"/>
    </source>
</evidence>
<dbReference type="Proteomes" id="UP000199648">
    <property type="component" value="Unassembled WGS sequence"/>
</dbReference>
<keyword evidence="7" id="KW-0812">Transmembrane</keyword>
<keyword evidence="10" id="KW-1185">Reference proteome</keyword>
<dbReference type="GO" id="GO:0000155">
    <property type="term" value="F:phosphorelay sensor kinase activity"/>
    <property type="evidence" value="ECO:0007669"/>
    <property type="project" value="InterPro"/>
</dbReference>
<dbReference type="SMART" id="SM00387">
    <property type="entry name" value="HATPase_c"/>
    <property type="match status" value="1"/>
</dbReference>
<dbReference type="Gene3D" id="3.30.565.10">
    <property type="entry name" value="Histidine kinase-like ATPase, C-terminal domain"/>
    <property type="match status" value="1"/>
</dbReference>
<accession>A0A1G5Q209</accession>
<evidence type="ECO:0000256" key="6">
    <source>
        <dbReference type="SAM" id="Coils"/>
    </source>
</evidence>
<dbReference type="PRINTS" id="PR00344">
    <property type="entry name" value="BCTRLSENSOR"/>
</dbReference>
<dbReference type="InterPro" id="IPR036890">
    <property type="entry name" value="HATPase_C_sf"/>
</dbReference>
<dbReference type="EMBL" id="FMWD01000003">
    <property type="protein sequence ID" value="SCZ55692.1"/>
    <property type="molecule type" value="Genomic_DNA"/>
</dbReference>
<sequence length="630" mass="71065">MASRADTLRYRHTLLTFVGVLLAFSLVGDALLVAQQRKEFLNSARVYAVHELKLLGTWTATASDISTMGSALRNWAQQNPAIVSIHIRDGETELLEYSRDRPARYTFEVEHTMTAFPDRELHLTMNRDFTRIEEVVEKVRLQLIAGSTIFIAVLGSFLWITVRRMALLPMRRYEDELHMHRYRLERLVQERTAELTATNRNLQNEVEEKRQAEHRLRRSTERLKVLREVDQAILAARSLPEIAEGALSHISDLLPCKRIVITLFDLQKAEAEVLALRTDQLTRLRIADRLPIDVKGIPDSVRNGEPFIVRELNALEQLSVMEQIFADEGARAYAIVPITYRDELLGALHLAAPHAGVCSGESLDVAVEVANVLALAIKQVRLNEEVQRHAAEMESRVQERTGELRDAQNEIEAFTYSVSHDLRGHLWTVQGFAELLREKYGDRLDEEGTDYVHSIGDAAQSMTVLIQDLLTYSHINRTETRSLPVSLDRAVTDALSALQKPLREKEAQVTVDTPLGEARGHHPTLVQVLSNLLDNAITYVAKGVTPRVRIYSESSADRIRLWVEDNGVGIPAEQRERIFGVFKRLHPEEAYPGTGLGLAIVQRGVSRMGGTVGVEEREGGSSRFWIELPA</sequence>
<dbReference type="InterPro" id="IPR003661">
    <property type="entry name" value="HisK_dim/P_dom"/>
</dbReference>
<feature type="domain" description="Histidine kinase" evidence="8">
    <location>
        <begin position="417"/>
        <end position="630"/>
    </location>
</feature>
<dbReference type="PANTHER" id="PTHR42878">
    <property type="entry name" value="TWO-COMPONENT HISTIDINE KINASE"/>
    <property type="match status" value="1"/>
</dbReference>
<evidence type="ECO:0000256" key="3">
    <source>
        <dbReference type="ARBA" id="ARBA00022553"/>
    </source>
</evidence>
<dbReference type="AlphaFoldDB" id="A0A1G5Q209"/>
<dbReference type="OrthoDB" id="9806130at2"/>
<dbReference type="InterPro" id="IPR003594">
    <property type="entry name" value="HATPase_dom"/>
</dbReference>
<dbReference type="SMART" id="SM00388">
    <property type="entry name" value="HisKA"/>
    <property type="match status" value="1"/>
</dbReference>
<dbReference type="GO" id="GO:0000156">
    <property type="term" value="F:phosphorelay response regulator activity"/>
    <property type="evidence" value="ECO:0007669"/>
    <property type="project" value="TreeGrafter"/>
</dbReference>
<dbReference type="InterPro" id="IPR005467">
    <property type="entry name" value="His_kinase_dom"/>
</dbReference>
<evidence type="ECO:0000256" key="2">
    <source>
        <dbReference type="ARBA" id="ARBA00012438"/>
    </source>
</evidence>
<evidence type="ECO:0000256" key="7">
    <source>
        <dbReference type="SAM" id="Phobius"/>
    </source>
</evidence>
<dbReference type="SUPFAM" id="SSF55781">
    <property type="entry name" value="GAF domain-like"/>
    <property type="match status" value="1"/>
</dbReference>
<dbReference type="CDD" id="cd00082">
    <property type="entry name" value="HisKA"/>
    <property type="match status" value="1"/>
</dbReference>
<organism evidence="9 10">
    <name type="scientific">Thiohalomonas denitrificans</name>
    <dbReference type="NCBI Taxonomy" id="415747"/>
    <lineage>
        <taxon>Bacteria</taxon>
        <taxon>Pseudomonadati</taxon>
        <taxon>Pseudomonadota</taxon>
        <taxon>Gammaproteobacteria</taxon>
        <taxon>Thiohalomonadales</taxon>
        <taxon>Thiohalomonadaceae</taxon>
        <taxon>Thiohalomonas</taxon>
    </lineage>
</organism>
<gene>
    <name evidence="9" type="ORF">SAMN03097708_01179</name>
</gene>
<keyword evidence="5" id="KW-0418">Kinase</keyword>
<dbReference type="InterPro" id="IPR036097">
    <property type="entry name" value="HisK_dim/P_sf"/>
</dbReference>
<dbReference type="InterPro" id="IPR029016">
    <property type="entry name" value="GAF-like_dom_sf"/>
</dbReference>
<dbReference type="EC" id="2.7.13.3" evidence="2"/>
<evidence type="ECO:0000256" key="5">
    <source>
        <dbReference type="ARBA" id="ARBA00022777"/>
    </source>
</evidence>
<reference evidence="9 10" key="1">
    <citation type="submission" date="2016-10" db="EMBL/GenBank/DDBJ databases">
        <authorList>
            <person name="de Groot N.N."/>
        </authorList>
    </citation>
    <scope>NUCLEOTIDE SEQUENCE [LARGE SCALE GENOMIC DNA]</scope>
    <source>
        <strain evidence="9 10">HLD2</strain>
    </source>
</reference>
<feature type="transmembrane region" description="Helical" evidence="7">
    <location>
        <begin position="143"/>
        <end position="162"/>
    </location>
</feature>
<dbReference type="GO" id="GO:0007234">
    <property type="term" value="P:osmosensory signaling via phosphorelay pathway"/>
    <property type="evidence" value="ECO:0007669"/>
    <property type="project" value="TreeGrafter"/>
</dbReference>
<proteinExistence type="predicted"/>
<dbReference type="SUPFAM" id="SSF55874">
    <property type="entry name" value="ATPase domain of HSP90 chaperone/DNA topoisomerase II/histidine kinase"/>
    <property type="match status" value="1"/>
</dbReference>
<dbReference type="Gene3D" id="3.30.450.40">
    <property type="match status" value="1"/>
</dbReference>
<evidence type="ECO:0000313" key="9">
    <source>
        <dbReference type="EMBL" id="SCZ55692.1"/>
    </source>
</evidence>